<dbReference type="SMART" id="SM00382">
    <property type="entry name" value="AAA"/>
    <property type="match status" value="1"/>
</dbReference>
<dbReference type="PANTHER" id="PTHR23077">
    <property type="entry name" value="AAA-FAMILY ATPASE"/>
    <property type="match status" value="1"/>
</dbReference>
<organism evidence="2">
    <name type="scientific">Desulfovibrio sp. U5L</name>
    <dbReference type="NCBI Taxonomy" id="596152"/>
    <lineage>
        <taxon>Bacteria</taxon>
        <taxon>Pseudomonadati</taxon>
        <taxon>Thermodesulfobacteriota</taxon>
        <taxon>Desulfovibrionia</taxon>
        <taxon>Desulfovibrionales</taxon>
        <taxon>Desulfovibrionaceae</taxon>
        <taxon>Desulfovibrio</taxon>
    </lineage>
</organism>
<protein>
    <submittedName>
        <fullName evidence="2">AAA+ family ATPase</fullName>
    </submittedName>
</protein>
<dbReference type="InterPro" id="IPR027417">
    <property type="entry name" value="P-loop_NTPase"/>
</dbReference>
<dbReference type="InterPro" id="IPR003593">
    <property type="entry name" value="AAA+_ATPase"/>
</dbReference>
<gene>
    <name evidence="2" type="ORF">DesU5LDRAFT_0379</name>
</gene>
<dbReference type="EMBL" id="JH600068">
    <property type="protein sequence ID" value="EIG52087.1"/>
    <property type="molecule type" value="Genomic_DNA"/>
</dbReference>
<dbReference type="AlphaFoldDB" id="I2PX31"/>
<name>I2PX31_9BACT</name>
<dbReference type="InterPro" id="IPR050168">
    <property type="entry name" value="AAA_ATPase_domain"/>
</dbReference>
<evidence type="ECO:0000259" key="1">
    <source>
        <dbReference type="SMART" id="SM00382"/>
    </source>
</evidence>
<accession>I2PX31</accession>
<dbReference type="Pfam" id="PF00004">
    <property type="entry name" value="AAA"/>
    <property type="match status" value="1"/>
</dbReference>
<dbReference type="GO" id="GO:0005524">
    <property type="term" value="F:ATP binding"/>
    <property type="evidence" value="ECO:0007669"/>
    <property type="project" value="InterPro"/>
</dbReference>
<dbReference type="PANTHER" id="PTHR23077:SF198">
    <property type="entry name" value="ATP-DEPENDENT ZINC METALLOPROTEASE FTSH"/>
    <property type="match status" value="1"/>
</dbReference>
<evidence type="ECO:0000313" key="2">
    <source>
        <dbReference type="EMBL" id="EIG52087.1"/>
    </source>
</evidence>
<dbReference type="Gene3D" id="3.40.50.300">
    <property type="entry name" value="P-loop containing nucleotide triphosphate hydrolases"/>
    <property type="match status" value="1"/>
</dbReference>
<sequence length="322" mass="36361">MATAEHIKSLIRSHCDNDRERFFAIALQVAAHEARQGHAAIAHDIRDLVDKARETPRKVIPFNRELSDLVLAATPYTRLTDIILPDHKRQRIKRVILEYRQQEKLRKHGLGNRRKILLAGPPGTGKTMTASVLAGELKLPLHTILMDKLVTKFMGETSAKLRQIFDIIRAQKGVYLFDEFDAIGAERGRENEVGEMRRVLNTFLQLIEQDDSESLVVAATNNAAILDQALFRRFDDILYYELPSPDEAQSLIANRLGSFRPKQMSQVELTKAVHGLSHAEIGQACDDAIKEAILSDKKMVTTTSLKNTLKERRSAYGQSSRK</sequence>
<dbReference type="OrthoDB" id="9809379at2"/>
<dbReference type="InterPro" id="IPR003959">
    <property type="entry name" value="ATPase_AAA_core"/>
</dbReference>
<dbReference type="STRING" id="596152.DesU5LDRAFT_0379"/>
<dbReference type="GO" id="GO:0016887">
    <property type="term" value="F:ATP hydrolysis activity"/>
    <property type="evidence" value="ECO:0007669"/>
    <property type="project" value="InterPro"/>
</dbReference>
<dbReference type="CDD" id="cd19481">
    <property type="entry name" value="RecA-like_protease"/>
    <property type="match status" value="1"/>
</dbReference>
<proteinExistence type="predicted"/>
<feature type="domain" description="AAA+ ATPase" evidence="1">
    <location>
        <begin position="112"/>
        <end position="244"/>
    </location>
</feature>
<dbReference type="eggNOG" id="COG0464">
    <property type="taxonomic scope" value="Bacteria"/>
</dbReference>
<reference evidence="2" key="1">
    <citation type="submission" date="2011-11" db="EMBL/GenBank/DDBJ databases">
        <title>Improved High-Quality Draft sequence of Desulfovibrio sp. U5L.</title>
        <authorList>
            <consortium name="US DOE Joint Genome Institute"/>
            <person name="Lucas S."/>
            <person name="Han J."/>
            <person name="Lapidus A."/>
            <person name="Cheng J.-F."/>
            <person name="Goodwin L."/>
            <person name="Pitluck S."/>
            <person name="Peters L."/>
            <person name="Ovchinnikova G."/>
            <person name="Held B."/>
            <person name="Detter J.C."/>
            <person name="Han C."/>
            <person name="Tapia R."/>
            <person name="Land M."/>
            <person name="Hauser L."/>
            <person name="Kyrpides N."/>
            <person name="Ivanova N."/>
            <person name="Pagani I."/>
            <person name="Gabster J."/>
            <person name="Walker C."/>
            <person name="Stolyar S."/>
            <person name="Stahl D."/>
            <person name="Arkin A."/>
            <person name="Dehal P."/>
            <person name="Hazen T."/>
            <person name="Woyke T."/>
        </authorList>
    </citation>
    <scope>NUCLEOTIDE SEQUENCE [LARGE SCALE GENOMIC DNA]</scope>
    <source>
        <strain evidence="2">U5L</strain>
    </source>
</reference>
<dbReference type="SUPFAM" id="SSF52540">
    <property type="entry name" value="P-loop containing nucleoside triphosphate hydrolases"/>
    <property type="match status" value="1"/>
</dbReference>
<dbReference type="HOGENOM" id="CLU_000688_25_0_7"/>